<evidence type="ECO:0000256" key="9">
    <source>
        <dbReference type="ARBA" id="ARBA00022982"/>
    </source>
</evidence>
<feature type="transmembrane region" description="Helical" evidence="13">
    <location>
        <begin position="79"/>
        <end position="98"/>
    </location>
</feature>
<evidence type="ECO:0000256" key="3">
    <source>
        <dbReference type="ARBA" id="ARBA00022448"/>
    </source>
</evidence>
<feature type="transmembrane region" description="Helical" evidence="13">
    <location>
        <begin position="500"/>
        <end position="523"/>
    </location>
</feature>
<keyword evidence="3 13" id="KW-0813">Transport</keyword>
<keyword evidence="9 13" id="KW-0249">Electron transport</keyword>
<feature type="transmembrane region" description="Helical" evidence="13">
    <location>
        <begin position="241"/>
        <end position="259"/>
    </location>
</feature>
<dbReference type="GO" id="GO:0046872">
    <property type="term" value="F:metal ion binding"/>
    <property type="evidence" value="ECO:0007669"/>
    <property type="project" value="UniProtKB-UniRule"/>
</dbReference>
<evidence type="ECO:0000256" key="13">
    <source>
        <dbReference type="PIRNR" id="PIRNR006446"/>
    </source>
</evidence>
<dbReference type="PANTHER" id="PTHR30365:SF0">
    <property type="entry name" value="CYTOCHROME BD-I UBIQUINOL OXIDASE SUBUNIT 1"/>
    <property type="match status" value="1"/>
</dbReference>
<feature type="transmembrane region" description="Helical" evidence="13">
    <location>
        <begin position="450"/>
        <end position="473"/>
    </location>
</feature>
<comment type="subcellular location">
    <subcellularLocation>
        <location evidence="1">Cell inner membrane</location>
        <topology evidence="1">Multi-pass membrane protein</topology>
    </subcellularLocation>
</comment>
<dbReference type="GO" id="GO:0070069">
    <property type="term" value="C:cytochrome complex"/>
    <property type="evidence" value="ECO:0007669"/>
    <property type="project" value="UniProtKB-UniRule"/>
</dbReference>
<keyword evidence="12 13" id="KW-0472">Membrane</keyword>
<feature type="transmembrane region" description="Helical" evidence="13">
    <location>
        <begin position="210"/>
        <end position="229"/>
    </location>
</feature>
<dbReference type="GO" id="GO:0009055">
    <property type="term" value="F:electron transfer activity"/>
    <property type="evidence" value="ECO:0007669"/>
    <property type="project" value="UniProtKB-UniRule"/>
</dbReference>
<dbReference type="Proteomes" id="UP000199373">
    <property type="component" value="Unassembled WGS sequence"/>
</dbReference>
<evidence type="ECO:0000256" key="1">
    <source>
        <dbReference type="ARBA" id="ARBA00004429"/>
    </source>
</evidence>
<keyword evidence="10 13" id="KW-1133">Transmembrane helix</keyword>
<accession>A0A1I0NTA5</accession>
<evidence type="ECO:0000256" key="4">
    <source>
        <dbReference type="ARBA" id="ARBA00022475"/>
    </source>
</evidence>
<keyword evidence="8 13" id="KW-0479">Metal-binding</keyword>
<dbReference type="AlphaFoldDB" id="A0A1I0NTA5"/>
<dbReference type="PANTHER" id="PTHR30365">
    <property type="entry name" value="CYTOCHROME D UBIQUINOL OXIDASE"/>
    <property type="match status" value="1"/>
</dbReference>
<dbReference type="GO" id="GO:0016682">
    <property type="term" value="F:oxidoreductase activity, acting on diphenols and related substances as donors, oxygen as acceptor"/>
    <property type="evidence" value="ECO:0007669"/>
    <property type="project" value="TreeGrafter"/>
</dbReference>
<evidence type="ECO:0000256" key="6">
    <source>
        <dbReference type="ARBA" id="ARBA00022617"/>
    </source>
</evidence>
<evidence type="ECO:0000256" key="11">
    <source>
        <dbReference type="ARBA" id="ARBA00023004"/>
    </source>
</evidence>
<evidence type="ECO:0000256" key="12">
    <source>
        <dbReference type="ARBA" id="ARBA00023136"/>
    </source>
</evidence>
<keyword evidence="15" id="KW-1185">Reference proteome</keyword>
<evidence type="ECO:0000256" key="10">
    <source>
        <dbReference type="ARBA" id="ARBA00022989"/>
    </source>
</evidence>
<feature type="transmembrane region" description="Helical" evidence="13">
    <location>
        <begin position="416"/>
        <end position="438"/>
    </location>
</feature>
<evidence type="ECO:0000256" key="2">
    <source>
        <dbReference type="ARBA" id="ARBA00009819"/>
    </source>
</evidence>
<dbReference type="Pfam" id="PF01654">
    <property type="entry name" value="Cyt_bd_oxida_I"/>
    <property type="match status" value="1"/>
</dbReference>
<feature type="transmembrane region" description="Helical" evidence="13">
    <location>
        <begin position="118"/>
        <end position="139"/>
    </location>
</feature>
<gene>
    <name evidence="14" type="ORF">SAMN04487850_1332</name>
</gene>
<dbReference type="GO" id="GO:0019646">
    <property type="term" value="P:aerobic electron transport chain"/>
    <property type="evidence" value="ECO:0007669"/>
    <property type="project" value="InterPro"/>
</dbReference>
<feature type="transmembrane region" description="Helical" evidence="13">
    <location>
        <begin position="20"/>
        <end position="44"/>
    </location>
</feature>
<name>A0A1I0NTA5_9BACT</name>
<sequence length="533" mass="59579">MSNLFLNIDAGMIDWSRAQFALTAIYHWLFVPLTLGLAVIMGIVETNYYRAKRAFDKGKTTDRSVADFWQNAAKFWQRLFGVNFAMGVATGIILEFEFGTNWSNYSWFVGDIFGAPLAVEGIVAFFMESTFVAVMYFGWKKVSPGFHLTSTWLTGLGATISAWWILVANAWMQYPVGCEFNPDTMRNEMVSFFEVALSPFAIDKFCHTVISAWIIGAVFCVGVSCWYLMKKRETQLALKSIRIGATVGLVASILTAVTGHKSGMDVAEVQPMKLAAMEALYNGGTNQGLTAVAWINPFIQPDYEKTTETPLKVEIPYALSLMATNDPHGFVPGINDILDGYTTPDGRVEPSVDEKIERGKKAITALAAYRKAKSDEADEVALNTHLSILNENIQYFGYGHLRDKSDIVPYIPVNFWAFRIMVGLGCLFILFFAVILFASYKKDITTLPKWHYITAIAMIPLSYIASESGWLVAEFGRQPWTIQDMLPTWAAVSDLSSSSVMITFFLFLILFTTLLAVEITILLKQIKQGNVEY</sequence>
<dbReference type="EMBL" id="FOIQ01000003">
    <property type="protein sequence ID" value="SEW04889.1"/>
    <property type="molecule type" value="Genomic_DNA"/>
</dbReference>
<keyword evidence="11 13" id="KW-0408">Iron</keyword>
<protein>
    <submittedName>
        <fullName evidence="14">Cytochrome d ubiquinol oxidase subunit I</fullName>
    </submittedName>
</protein>
<reference evidence="14 15" key="1">
    <citation type="submission" date="2016-10" db="EMBL/GenBank/DDBJ databases">
        <authorList>
            <person name="de Groot N.N."/>
        </authorList>
    </citation>
    <scope>NUCLEOTIDE SEQUENCE [LARGE SCALE GENOMIC DNA]</scope>
    <source>
        <strain evidence="14 15">TC2-24</strain>
    </source>
</reference>
<dbReference type="RefSeq" id="WP_091901629.1">
    <property type="nucleotide sequence ID" value="NZ_FOIQ01000003.1"/>
</dbReference>
<evidence type="ECO:0000313" key="14">
    <source>
        <dbReference type="EMBL" id="SEW04889.1"/>
    </source>
</evidence>
<evidence type="ECO:0000256" key="8">
    <source>
        <dbReference type="ARBA" id="ARBA00022723"/>
    </source>
</evidence>
<keyword evidence="4 13" id="KW-1003">Cell membrane</keyword>
<keyword evidence="5" id="KW-0997">Cell inner membrane</keyword>
<organism evidence="14 15">
    <name type="scientific">Prevotella aff. ruminicola Tc2-24</name>
    <dbReference type="NCBI Taxonomy" id="81582"/>
    <lineage>
        <taxon>Bacteria</taxon>
        <taxon>Pseudomonadati</taxon>
        <taxon>Bacteroidota</taxon>
        <taxon>Bacteroidia</taxon>
        <taxon>Bacteroidales</taxon>
        <taxon>Prevotellaceae</taxon>
        <taxon>Prevotella</taxon>
    </lineage>
</organism>
<dbReference type="InterPro" id="IPR002585">
    <property type="entry name" value="Cyt-d_ubiquinol_oxidase_su_1"/>
</dbReference>
<proteinExistence type="inferred from homology"/>
<evidence type="ECO:0000313" key="15">
    <source>
        <dbReference type="Proteomes" id="UP000199373"/>
    </source>
</evidence>
<evidence type="ECO:0000256" key="7">
    <source>
        <dbReference type="ARBA" id="ARBA00022692"/>
    </source>
</evidence>
<comment type="similarity">
    <text evidence="2 13">Belongs to the cytochrome ubiquinol oxidase subunit 1 family.</text>
</comment>
<dbReference type="GO" id="GO:0020037">
    <property type="term" value="F:heme binding"/>
    <property type="evidence" value="ECO:0007669"/>
    <property type="project" value="TreeGrafter"/>
</dbReference>
<feature type="transmembrane region" description="Helical" evidence="13">
    <location>
        <begin position="151"/>
        <end position="172"/>
    </location>
</feature>
<keyword evidence="7 13" id="KW-0812">Transmembrane</keyword>
<dbReference type="GO" id="GO:0005886">
    <property type="term" value="C:plasma membrane"/>
    <property type="evidence" value="ECO:0007669"/>
    <property type="project" value="UniProtKB-SubCell"/>
</dbReference>
<dbReference type="PIRSF" id="PIRSF006446">
    <property type="entry name" value="Cyt_quinol_oxidase_1"/>
    <property type="match status" value="1"/>
</dbReference>
<evidence type="ECO:0000256" key="5">
    <source>
        <dbReference type="ARBA" id="ARBA00022519"/>
    </source>
</evidence>
<keyword evidence="6 13" id="KW-0349">Heme</keyword>